<name>V9L1H6_CALMI</name>
<dbReference type="OrthoDB" id="10012356at2759"/>
<feature type="domain" description="Small ribosomal subunit protein mS23 conserved" evidence="8">
    <location>
        <begin position="2"/>
        <end position="131"/>
    </location>
</feature>
<proteinExistence type="evidence at transcript level"/>
<accession>V9L1H6</accession>
<dbReference type="GeneID" id="103183356"/>
<organism evidence="9">
    <name type="scientific">Callorhinchus milii</name>
    <name type="common">Ghost shark</name>
    <dbReference type="NCBI Taxonomy" id="7868"/>
    <lineage>
        <taxon>Eukaryota</taxon>
        <taxon>Metazoa</taxon>
        <taxon>Chordata</taxon>
        <taxon>Craniata</taxon>
        <taxon>Vertebrata</taxon>
        <taxon>Chondrichthyes</taxon>
        <taxon>Holocephali</taxon>
        <taxon>Chimaeriformes</taxon>
        <taxon>Callorhinchidae</taxon>
        <taxon>Callorhinchus</taxon>
    </lineage>
</organism>
<evidence type="ECO:0000256" key="5">
    <source>
        <dbReference type="ARBA" id="ARBA00023274"/>
    </source>
</evidence>
<evidence type="ECO:0000256" key="3">
    <source>
        <dbReference type="ARBA" id="ARBA00022980"/>
    </source>
</evidence>
<dbReference type="InterPro" id="IPR019520">
    <property type="entry name" value="Ribosomal_mS23_met"/>
</dbReference>
<dbReference type="KEGG" id="cmk:103183356"/>
<keyword evidence="4" id="KW-0496">Mitochondrion</keyword>
<dbReference type="EMBL" id="JW872659">
    <property type="protein sequence ID" value="AFP05177.1"/>
    <property type="molecule type" value="mRNA"/>
</dbReference>
<dbReference type="CDD" id="cd23701">
    <property type="entry name" value="At1g26750"/>
    <property type="match status" value="1"/>
</dbReference>
<keyword evidence="5" id="KW-0687">Ribonucleoprotein</keyword>
<comment type="subcellular location">
    <subcellularLocation>
        <location evidence="1">Mitochondrion</location>
    </subcellularLocation>
</comment>
<evidence type="ECO:0000256" key="6">
    <source>
        <dbReference type="ARBA" id="ARBA00035137"/>
    </source>
</evidence>
<dbReference type="GO" id="GO:0005840">
    <property type="term" value="C:ribosome"/>
    <property type="evidence" value="ECO:0007669"/>
    <property type="project" value="UniProtKB-KW"/>
</dbReference>
<dbReference type="Pfam" id="PF10484">
    <property type="entry name" value="MRP-S23"/>
    <property type="match status" value="1"/>
</dbReference>
<evidence type="ECO:0000256" key="1">
    <source>
        <dbReference type="ARBA" id="ARBA00004173"/>
    </source>
</evidence>
<evidence type="ECO:0000256" key="2">
    <source>
        <dbReference type="ARBA" id="ARBA00009864"/>
    </source>
</evidence>
<evidence type="ECO:0000259" key="8">
    <source>
        <dbReference type="Pfam" id="PF10484"/>
    </source>
</evidence>
<dbReference type="InterPro" id="IPR059242">
    <property type="entry name" value="mS23_dom"/>
</dbReference>
<evidence type="ECO:0000313" key="9">
    <source>
        <dbReference type="EMBL" id="AFP05177.1"/>
    </source>
</evidence>
<dbReference type="InterPro" id="IPR023611">
    <property type="entry name" value="mS23_dom_met"/>
</dbReference>
<feature type="region of interest" description="Disordered" evidence="7">
    <location>
        <begin position="170"/>
        <end position="197"/>
    </location>
</feature>
<comment type="similarity">
    <text evidence="2">Belongs to the mitochondrion-specific ribosomal protein mS23 family.</text>
</comment>
<keyword evidence="3 9" id="KW-0689">Ribosomal protein</keyword>
<dbReference type="PANTHER" id="PTHR15925:SF2">
    <property type="entry name" value="SMALL RIBOSOMAL SUBUNIT PROTEIN MS23"/>
    <property type="match status" value="1"/>
</dbReference>
<dbReference type="PANTHER" id="PTHR15925">
    <property type="entry name" value="MITOCHONDRIAL RIBOSOMAL PROTEIN S23"/>
    <property type="match status" value="1"/>
</dbReference>
<sequence>MAGSRLEKFGTIFTRVRDLIRSGVIKQAEKPLWYDVYAAFPPKLKPLYMKPKERFGKIKDPIQEIFYQEDKIRGKFYELYGNGPKLFDLTQSNFTSTCQRFVEKYQALEAQGETDEERLFEETSKALLAEGITLRRRGEAGVLQWTAGSSSQQAAEKLDPGLDLRLQELLKEMQEDQQQQQGHTAEKPQQEHTQGQQ</sequence>
<dbReference type="GO" id="GO:0006412">
    <property type="term" value="P:translation"/>
    <property type="evidence" value="ECO:0007669"/>
    <property type="project" value="InterPro"/>
</dbReference>
<dbReference type="GO" id="GO:0005739">
    <property type="term" value="C:mitochondrion"/>
    <property type="evidence" value="ECO:0007669"/>
    <property type="project" value="InterPro"/>
</dbReference>
<dbReference type="AlphaFoldDB" id="V9L1H6"/>
<dbReference type="RefSeq" id="XP_042194575.1">
    <property type="nucleotide sequence ID" value="XM_042338641.1"/>
</dbReference>
<dbReference type="CTD" id="51649"/>
<protein>
    <recommendedName>
        <fullName evidence="6">Small ribosomal subunit protein mS23</fullName>
    </recommendedName>
</protein>
<evidence type="ECO:0000256" key="4">
    <source>
        <dbReference type="ARBA" id="ARBA00023128"/>
    </source>
</evidence>
<evidence type="ECO:0000256" key="7">
    <source>
        <dbReference type="SAM" id="MobiDB-lite"/>
    </source>
</evidence>
<reference evidence="9" key="1">
    <citation type="journal article" date="2014" name="Nature">
        <title>Elephant shark genome provides unique insights into gnathostome evolution.</title>
        <authorList>
            <consortium name="International Elephant Shark Genome Sequencing Consortium"/>
            <person name="Venkatesh B."/>
            <person name="Lee A.P."/>
            <person name="Ravi V."/>
            <person name="Maurya A.K."/>
            <person name="Lian M.M."/>
            <person name="Swann J.B."/>
            <person name="Ohta Y."/>
            <person name="Flajnik M.F."/>
            <person name="Sutoh Y."/>
            <person name="Kasahara M."/>
            <person name="Hoon S."/>
            <person name="Gangu V."/>
            <person name="Roy S.W."/>
            <person name="Irimia M."/>
            <person name="Korzh V."/>
            <person name="Kondrychyn I."/>
            <person name="Lim Z.W."/>
            <person name="Tay B.H."/>
            <person name="Tohari S."/>
            <person name="Kong K.W."/>
            <person name="Ho S."/>
            <person name="Lorente-Galdos B."/>
            <person name="Quilez J."/>
            <person name="Marques-Bonet T."/>
            <person name="Raney B.J."/>
            <person name="Ingham P.W."/>
            <person name="Tay A."/>
            <person name="Hillier L.W."/>
            <person name="Minx P."/>
            <person name="Boehm T."/>
            <person name="Wilson R.K."/>
            <person name="Brenner S."/>
            <person name="Warren W.C."/>
        </authorList>
    </citation>
    <scope>NUCLEOTIDE SEQUENCE</scope>
    <source>
        <tissue evidence="9">Ovary</tissue>
    </source>
</reference>
<dbReference type="GO" id="GO:0003735">
    <property type="term" value="F:structural constituent of ribosome"/>
    <property type="evidence" value="ECO:0007669"/>
    <property type="project" value="InterPro"/>
</dbReference>